<dbReference type="PROSITE" id="PS50921">
    <property type="entry name" value="ANTAR"/>
    <property type="match status" value="1"/>
</dbReference>
<dbReference type="InterPro" id="IPR005561">
    <property type="entry name" value="ANTAR"/>
</dbReference>
<evidence type="ECO:0000259" key="1">
    <source>
        <dbReference type="PROSITE" id="PS50921"/>
    </source>
</evidence>
<evidence type="ECO:0000313" key="2">
    <source>
        <dbReference type="EMBL" id="ORJ21785.1"/>
    </source>
</evidence>
<dbReference type="SUPFAM" id="SSF52172">
    <property type="entry name" value="CheY-like"/>
    <property type="match status" value="1"/>
</dbReference>
<dbReference type="InterPro" id="IPR036388">
    <property type="entry name" value="WH-like_DNA-bd_sf"/>
</dbReference>
<dbReference type="EMBL" id="MRWD01000015">
    <property type="protein sequence ID" value="ORJ21785.1"/>
    <property type="molecule type" value="Genomic_DNA"/>
</dbReference>
<dbReference type="Pfam" id="PF03861">
    <property type="entry name" value="ANTAR"/>
    <property type="match status" value="1"/>
</dbReference>
<accession>A0ABX3U2M2</accession>
<keyword evidence="3" id="KW-1185">Reference proteome</keyword>
<dbReference type="InterPro" id="IPR011006">
    <property type="entry name" value="CheY-like_superfamily"/>
</dbReference>
<proteinExistence type="predicted"/>
<comment type="caution">
    <text evidence="2">The sequence shown here is derived from an EMBL/GenBank/DDBJ whole genome shotgun (WGS) entry which is preliminary data.</text>
</comment>
<dbReference type="Gene3D" id="1.10.10.10">
    <property type="entry name" value="Winged helix-like DNA-binding domain superfamily/Winged helix DNA-binding domain"/>
    <property type="match status" value="1"/>
</dbReference>
<reference evidence="2 3" key="1">
    <citation type="journal article" date="2017" name="Int. J. Syst. Evol. Microbiol.">
        <title>Rouxiella badensis sp. nov. and Rouxiella silvae sp. nov. isolated from peat bog soil in Germany and emendation of the genus description.</title>
        <authorList>
            <person name="Le Fleche-Mateos A."/>
            <person name="Kugler J.H."/>
            <person name="Hansen S.H."/>
            <person name="Syldatk C."/>
            <person name="Hausmann R."/>
            <person name="Lomprez F."/>
            <person name="Vandenbogaert M."/>
            <person name="Manuguerra J.C."/>
            <person name="Grimont P.A."/>
        </authorList>
    </citation>
    <scope>NUCLEOTIDE SEQUENCE [LARGE SCALE GENOMIC DNA]</scope>
    <source>
        <strain evidence="2 3">213</strain>
    </source>
</reference>
<protein>
    <recommendedName>
        <fullName evidence="1">ANTAR domain-containing protein</fullName>
    </recommendedName>
</protein>
<gene>
    <name evidence="2" type="ORF">BS639_08315</name>
</gene>
<dbReference type="RefSeq" id="WP_407690304.1">
    <property type="nucleotide sequence ID" value="NZ_CBCSCF010000001.1"/>
</dbReference>
<sequence length="96" mass="10687">MKPSTRQPIRRFKGLLMQHHGLSEQHAHKTLRDMAMNQNKKLAEIAEAMLAVADLLAKKPNNPLRVVALAVCHQVVQKVSDSAIKGLGGTHYFITH</sequence>
<organism evidence="2 3">
    <name type="scientific">Rouxiella silvae</name>
    <dbReference type="NCBI Taxonomy" id="1646373"/>
    <lineage>
        <taxon>Bacteria</taxon>
        <taxon>Pseudomonadati</taxon>
        <taxon>Pseudomonadota</taxon>
        <taxon>Gammaproteobacteria</taxon>
        <taxon>Enterobacterales</taxon>
        <taxon>Yersiniaceae</taxon>
        <taxon>Rouxiella</taxon>
    </lineage>
</organism>
<evidence type="ECO:0000313" key="3">
    <source>
        <dbReference type="Proteomes" id="UP000192722"/>
    </source>
</evidence>
<dbReference type="Proteomes" id="UP000192722">
    <property type="component" value="Unassembled WGS sequence"/>
</dbReference>
<name>A0ABX3U2M2_9GAMM</name>
<dbReference type="SMART" id="SM01012">
    <property type="entry name" value="ANTAR"/>
    <property type="match status" value="1"/>
</dbReference>
<feature type="domain" description="ANTAR" evidence="1">
    <location>
        <begin position="1"/>
        <end position="50"/>
    </location>
</feature>